<protein>
    <submittedName>
        <fullName evidence="7">PIN domain protein</fullName>
    </submittedName>
    <submittedName>
        <fullName evidence="8">Pili retraction protein pilT</fullName>
    </submittedName>
</protein>
<name>A0A8S0XV71_9FIRM</name>
<feature type="transmembrane region" description="Helical" evidence="5">
    <location>
        <begin position="5"/>
        <end position="23"/>
    </location>
</feature>
<proteinExistence type="predicted"/>
<sequence length="393" mass="43289">MIRNLIRVIITLLFGALGFYLDYMFLRLNVLKSLGWQSPSTALWTYVAMILIFAVVGFLLAPGSIRGFLSLVKWMDSRLQKIPTHDLMGGVMGVIIGLIISSLFSTSFISIHFFGPLLSIILSLVLAYLGWTLGARRKEEVLSFLNVFPKFRDKDKHGEKHKENANSKMSGSVADTVPNYKILDTSVIIDGRIADIVQTGFVEGTLLVPSFVLEELRHIADSSDLLKRNRGRRGLDILNQISKETGIKVQIHEQDFEDIAEVDSKLVRLGQVLGSPVLTNDYNLNKVAELQGVKVLNINELANAVKPVVLPGEEMLVQVMKEGKEPGQGVAYLDDGTMIVVDMGRRFMGQHIPVLVTSVLQTAAGRMIFAKPKGFGDKKGMGIPPADEVNAIG</sequence>
<dbReference type="InterPro" id="IPR052041">
    <property type="entry name" value="Nucleic_acid_metab_PIN/TRAM"/>
</dbReference>
<keyword evidence="4" id="KW-0460">Magnesium</keyword>
<feature type="domain" description="TRAM" evidence="6">
    <location>
        <begin position="308"/>
        <end position="369"/>
    </location>
</feature>
<evidence type="ECO:0000256" key="1">
    <source>
        <dbReference type="ARBA" id="ARBA00001946"/>
    </source>
</evidence>
<dbReference type="AlphaFoldDB" id="A0A8S0XV71"/>
<evidence type="ECO:0000256" key="3">
    <source>
        <dbReference type="ARBA" id="ARBA00022801"/>
    </source>
</evidence>
<evidence type="ECO:0000256" key="4">
    <source>
        <dbReference type="ARBA" id="ARBA00022842"/>
    </source>
</evidence>
<dbReference type="InterPro" id="IPR002716">
    <property type="entry name" value="PIN_dom"/>
</dbReference>
<reference evidence="8" key="1">
    <citation type="submission" date="2014-11" db="EMBL/GenBank/DDBJ databases">
        <authorList>
            <person name="Hornung B.V."/>
        </authorList>
    </citation>
    <scope>NUCLEOTIDE SEQUENCE</scope>
    <source>
        <strain evidence="8">INE</strain>
    </source>
</reference>
<dbReference type="Gene3D" id="3.40.50.1010">
    <property type="entry name" value="5'-nuclease"/>
    <property type="match status" value="1"/>
</dbReference>
<dbReference type="GO" id="GO:0004518">
    <property type="term" value="F:nuclease activity"/>
    <property type="evidence" value="ECO:0007669"/>
    <property type="project" value="UniProtKB-KW"/>
</dbReference>
<comment type="cofactor">
    <cofactor evidence="1">
        <name>Mg(2+)</name>
        <dbReference type="ChEBI" id="CHEBI:18420"/>
    </cofactor>
</comment>
<dbReference type="InterPro" id="IPR029060">
    <property type="entry name" value="PIN-like_dom_sf"/>
</dbReference>
<dbReference type="SUPFAM" id="SSF88723">
    <property type="entry name" value="PIN domain-like"/>
    <property type="match status" value="1"/>
</dbReference>
<reference evidence="7" key="2">
    <citation type="submission" date="2020-01" db="EMBL/GenBank/DDBJ databases">
        <authorList>
            <person name="Hornung B."/>
        </authorList>
    </citation>
    <scope>NUCLEOTIDE SEQUENCE</scope>
    <source>
        <strain evidence="7">PacBioINE</strain>
    </source>
</reference>
<evidence type="ECO:0000313" key="8">
    <source>
        <dbReference type="EMBL" id="CEJ07822.1"/>
    </source>
</evidence>
<dbReference type="RefSeq" id="WP_240983779.1">
    <property type="nucleotide sequence ID" value="NZ_CDGJ01000066.1"/>
</dbReference>
<evidence type="ECO:0000259" key="6">
    <source>
        <dbReference type="PROSITE" id="PS50926"/>
    </source>
</evidence>
<dbReference type="SMART" id="SM00670">
    <property type="entry name" value="PINc"/>
    <property type="match status" value="1"/>
</dbReference>
<feature type="transmembrane region" description="Helical" evidence="5">
    <location>
        <begin position="86"/>
        <end position="105"/>
    </location>
</feature>
<dbReference type="PANTHER" id="PTHR11603:SF147">
    <property type="entry name" value="MEMBRANE PROTEIN"/>
    <property type="match status" value="1"/>
</dbReference>
<keyword evidence="5" id="KW-1133">Transmembrane helix</keyword>
<dbReference type="PROSITE" id="PS50926">
    <property type="entry name" value="TRAM"/>
    <property type="match status" value="1"/>
</dbReference>
<dbReference type="Proteomes" id="UP001071230">
    <property type="component" value="Unassembled WGS sequence"/>
</dbReference>
<dbReference type="Pfam" id="PF01850">
    <property type="entry name" value="PIN"/>
    <property type="match status" value="1"/>
</dbReference>
<dbReference type="Proteomes" id="UP000836597">
    <property type="component" value="Chromosome"/>
</dbReference>
<feature type="transmembrane region" description="Helical" evidence="5">
    <location>
        <begin position="43"/>
        <end position="65"/>
    </location>
</feature>
<dbReference type="GO" id="GO:0016787">
    <property type="term" value="F:hydrolase activity"/>
    <property type="evidence" value="ECO:0007669"/>
    <property type="project" value="UniProtKB-KW"/>
</dbReference>
<dbReference type="KEGG" id="aacx:DEACI_0696"/>
<accession>A0A8S0XV71</accession>
<dbReference type="Pfam" id="PF01938">
    <property type="entry name" value="TRAM"/>
    <property type="match status" value="1"/>
</dbReference>
<keyword evidence="9" id="KW-1185">Reference proteome</keyword>
<evidence type="ECO:0000256" key="5">
    <source>
        <dbReference type="SAM" id="Phobius"/>
    </source>
</evidence>
<keyword evidence="3" id="KW-0378">Hydrolase</keyword>
<evidence type="ECO:0000313" key="7">
    <source>
        <dbReference type="EMBL" id="CAA7600047.1"/>
    </source>
</evidence>
<dbReference type="CDD" id="cd09877">
    <property type="entry name" value="PIN_YacL-like"/>
    <property type="match status" value="1"/>
</dbReference>
<keyword evidence="5" id="KW-0472">Membrane</keyword>
<evidence type="ECO:0000313" key="9">
    <source>
        <dbReference type="Proteomes" id="UP001071230"/>
    </source>
</evidence>
<gene>
    <name evidence="7" type="ORF">DEACI_0696</name>
    <name evidence="8" type="ORF">DEACI_2288</name>
</gene>
<organism evidence="7">
    <name type="scientific">Acididesulfobacillus acetoxydans</name>
    <dbReference type="NCBI Taxonomy" id="1561005"/>
    <lineage>
        <taxon>Bacteria</taxon>
        <taxon>Bacillati</taxon>
        <taxon>Bacillota</taxon>
        <taxon>Clostridia</taxon>
        <taxon>Eubacteriales</taxon>
        <taxon>Peptococcaceae</taxon>
        <taxon>Acididesulfobacillus</taxon>
    </lineage>
</organism>
<feature type="transmembrane region" description="Helical" evidence="5">
    <location>
        <begin position="111"/>
        <end position="131"/>
    </location>
</feature>
<dbReference type="EMBL" id="LR746496">
    <property type="protein sequence ID" value="CAA7600047.1"/>
    <property type="molecule type" value="Genomic_DNA"/>
</dbReference>
<keyword evidence="5" id="KW-0812">Transmembrane</keyword>
<dbReference type="EMBL" id="CDGJ01000066">
    <property type="protein sequence ID" value="CEJ07822.1"/>
    <property type="molecule type" value="Genomic_DNA"/>
</dbReference>
<keyword evidence="2" id="KW-0540">Nuclease</keyword>
<dbReference type="InterPro" id="IPR002792">
    <property type="entry name" value="TRAM_dom"/>
</dbReference>
<evidence type="ECO:0000256" key="2">
    <source>
        <dbReference type="ARBA" id="ARBA00022722"/>
    </source>
</evidence>
<dbReference type="PANTHER" id="PTHR11603">
    <property type="entry name" value="AAA FAMILY ATPASE"/>
    <property type="match status" value="1"/>
</dbReference>